<evidence type="ECO:0000313" key="1">
    <source>
        <dbReference type="EMBL" id="KKY02874.1"/>
    </source>
</evidence>
<reference evidence="1 2" key="1">
    <citation type="submission" date="2015-04" db="EMBL/GenBank/DDBJ databases">
        <title>Microcin producing Clostridium sp. JC272T.</title>
        <authorList>
            <person name="Jyothsna T."/>
            <person name="Sasikala C."/>
            <person name="Ramana C."/>
        </authorList>
    </citation>
    <scope>NUCLEOTIDE SEQUENCE [LARGE SCALE GENOMIC DNA]</scope>
    <source>
        <strain evidence="1 2">JC272</strain>
    </source>
</reference>
<dbReference type="EMBL" id="LBBT01000018">
    <property type="protein sequence ID" value="KKY02874.1"/>
    <property type="molecule type" value="Genomic_DNA"/>
</dbReference>
<accession>A0A0M3DN35</accession>
<protein>
    <recommendedName>
        <fullName evidence="3">Lipoprotein</fullName>
    </recommendedName>
</protein>
<dbReference type="OrthoDB" id="1757016at2"/>
<evidence type="ECO:0000313" key="2">
    <source>
        <dbReference type="Proteomes" id="UP000034407"/>
    </source>
</evidence>
<dbReference type="RefSeq" id="WP_046821625.1">
    <property type="nucleotide sequence ID" value="NZ_LBBT01000018.1"/>
</dbReference>
<dbReference type="Proteomes" id="UP000034407">
    <property type="component" value="Unassembled WGS sequence"/>
</dbReference>
<keyword evidence="2" id="KW-1185">Reference proteome</keyword>
<comment type="caution">
    <text evidence="1">The sequence shown here is derived from an EMBL/GenBank/DDBJ whole genome shotgun (WGS) entry which is preliminary data.</text>
</comment>
<dbReference type="AlphaFoldDB" id="A0A0M3DN35"/>
<organism evidence="1 2">
    <name type="scientific">Paraclostridium benzoelyticum</name>
    <dbReference type="NCBI Taxonomy" id="1629550"/>
    <lineage>
        <taxon>Bacteria</taxon>
        <taxon>Bacillati</taxon>
        <taxon>Bacillota</taxon>
        <taxon>Clostridia</taxon>
        <taxon>Peptostreptococcales</taxon>
        <taxon>Peptostreptococcaceae</taxon>
        <taxon>Paraclostridium</taxon>
    </lineage>
</organism>
<dbReference type="InterPro" id="IPR047676">
    <property type="entry name" value="FxLYD_dom"/>
</dbReference>
<proteinExistence type="predicted"/>
<evidence type="ECO:0008006" key="3">
    <source>
        <dbReference type="Google" id="ProtNLM"/>
    </source>
</evidence>
<dbReference type="NCBIfam" id="NF038353">
    <property type="entry name" value="FxLYD_dom"/>
    <property type="match status" value="1"/>
</dbReference>
<dbReference type="PROSITE" id="PS51257">
    <property type="entry name" value="PROKAR_LIPOPROTEIN"/>
    <property type="match status" value="1"/>
</dbReference>
<name>A0A0M3DN35_9FIRM</name>
<sequence>MKKVIVGILIGIVVVLGGCAAMFTAGVSSVDKAVNQVKEDTVKNDSKVQDLAKDMSWDVEKDQFTTKIVGTFENKSNEKIDYLQFDYKLIDKEGTVIESSFTNETDIMPKEKRKVEILCSKNNFDKYEITAKSSTF</sequence>
<dbReference type="PATRIC" id="fig|1629550.3.peg.162"/>
<gene>
    <name evidence="1" type="ORF">VN21_01025</name>
</gene>